<dbReference type="OrthoDB" id="8595007at2"/>
<reference evidence="3 4" key="1">
    <citation type="submission" date="2018-08" db="EMBL/GenBank/DDBJ databases">
        <title>The reduced genetic potential of extracellular carbohydrate catabolism in Euzebyella marina RN62, a Flavobacteriia bacterium isolated from the hadal water.</title>
        <authorList>
            <person name="Xue C."/>
        </authorList>
    </citation>
    <scope>NUCLEOTIDE SEQUENCE [LARGE SCALE GENOMIC DNA]</scope>
    <source>
        <strain evidence="3 4">RN62</strain>
    </source>
</reference>
<dbReference type="AlphaFoldDB" id="A0A3G2L3K8"/>
<protein>
    <submittedName>
        <fullName evidence="3">DUF3857 domain-containing protein</fullName>
    </submittedName>
</protein>
<name>A0A3G2L3K8_9FLAO</name>
<evidence type="ECO:0000313" key="3">
    <source>
        <dbReference type="EMBL" id="AYN66857.1"/>
    </source>
</evidence>
<gene>
    <name evidence="3" type="ORF">D1013_05460</name>
</gene>
<proteinExistence type="predicted"/>
<organism evidence="3 4">
    <name type="scientific">Euzebyella marina</name>
    <dbReference type="NCBI Taxonomy" id="1761453"/>
    <lineage>
        <taxon>Bacteria</taxon>
        <taxon>Pseudomonadati</taxon>
        <taxon>Bacteroidota</taxon>
        <taxon>Flavobacteriia</taxon>
        <taxon>Flavobacteriales</taxon>
        <taxon>Flavobacteriaceae</taxon>
        <taxon>Euzebyella</taxon>
    </lineage>
</organism>
<keyword evidence="4" id="KW-1185">Reference proteome</keyword>
<dbReference type="InterPro" id="IPR002931">
    <property type="entry name" value="Transglutaminase-like"/>
</dbReference>
<dbReference type="Pfam" id="PF12969">
    <property type="entry name" value="DUF3857"/>
    <property type="match status" value="1"/>
</dbReference>
<feature type="domain" description="Transglutaminase-like" evidence="1">
    <location>
        <begin position="278"/>
        <end position="387"/>
    </location>
</feature>
<evidence type="ECO:0000259" key="2">
    <source>
        <dbReference type="Pfam" id="PF12969"/>
    </source>
</evidence>
<feature type="domain" description="DUF3857" evidence="2">
    <location>
        <begin position="60"/>
        <end position="215"/>
    </location>
</feature>
<sequence>MRYLFLTISLFFSSYSYTQESPYTLEGLSDNLTNDANAIVRYDEMIVDINSRTDLTLKAKKIVTVLNESGNEFALAYTYYDNGRKIKNIEAFIYDSQGEQIERIKEKDFKDVSAVDGNTLYTDSRIKYYPYTPTGYPYTLEFSYELNTKNTGDIPSSWAFLDGFMVSTENSLLKINYANDELRPVIKEFNLEDVDFQKEETVGSITYSAKNVPSIKRESYCPSFALLSPKIKIRPVNFHYEGYDASIGSWADLGVWMSQNLLNGRNALPLSTKNKINALVEGVEDDLEKAKIVYEYVQKNTRYISVQVGIGGMQPISAMDVDRVKYGDCKGLSNYTMALLREVGVEAYYAHVEAGNEQIDFDEDFPDLAQGNHAILAIPHNQNYYWIDCTSQTLPFGFIGDFTDNRKAFVIKPDGGEIVKTTSYIDEQNHQLTLGSYNLNSDGSIDGEVSILTSGIQYDDRFGLVDDTEDDIEKHYKNYWDYINNLRVSSYRFDNNKNEVKFTEEVSVNASNYAAKSGDRLLFAVNAFNKYKFVPNRYRNRKLPFEIQRGFFDEDEFTVGLPEGYGVESIPQPIQISTKYGSYELKVEDVEGQVVLKRKLLLKSGEYANTEYGAFRDFLKSVSKYDNSKVVLKPIL</sequence>
<dbReference type="RefSeq" id="WP_121847908.1">
    <property type="nucleotide sequence ID" value="NZ_CP032050.1"/>
</dbReference>
<dbReference type="Gene3D" id="2.60.120.1130">
    <property type="match status" value="1"/>
</dbReference>
<dbReference type="Proteomes" id="UP000276309">
    <property type="component" value="Chromosome"/>
</dbReference>
<dbReference type="Gene3D" id="3.10.620.30">
    <property type="match status" value="1"/>
</dbReference>
<accession>A0A3G2L3K8</accession>
<dbReference type="KEGG" id="emar:D1013_05460"/>
<evidence type="ECO:0000313" key="4">
    <source>
        <dbReference type="Proteomes" id="UP000276309"/>
    </source>
</evidence>
<dbReference type="Gene3D" id="2.60.40.3140">
    <property type="match status" value="1"/>
</dbReference>
<dbReference type="Pfam" id="PF01841">
    <property type="entry name" value="Transglut_core"/>
    <property type="match status" value="1"/>
</dbReference>
<dbReference type="SUPFAM" id="SSF54001">
    <property type="entry name" value="Cysteine proteinases"/>
    <property type="match status" value="1"/>
</dbReference>
<dbReference type="InterPro" id="IPR024618">
    <property type="entry name" value="DUF3857"/>
</dbReference>
<evidence type="ECO:0000259" key="1">
    <source>
        <dbReference type="Pfam" id="PF01841"/>
    </source>
</evidence>
<dbReference type="EMBL" id="CP032050">
    <property type="protein sequence ID" value="AYN66857.1"/>
    <property type="molecule type" value="Genomic_DNA"/>
</dbReference>
<dbReference type="InterPro" id="IPR038765">
    <property type="entry name" value="Papain-like_cys_pep_sf"/>
</dbReference>